<dbReference type="GO" id="GO:0061343">
    <property type="term" value="P:cell adhesion involved in heart morphogenesis"/>
    <property type="evidence" value="ECO:0007669"/>
    <property type="project" value="TreeGrafter"/>
</dbReference>
<dbReference type="OrthoDB" id="416454at2759"/>
<name>A0A2I0U704_LIMLA</name>
<reference evidence="2" key="1">
    <citation type="submission" date="2017-11" db="EMBL/GenBank/DDBJ databases">
        <authorList>
            <person name="Lima N.C."/>
            <person name="Parody-Merino A.M."/>
            <person name="Battley P.F."/>
            <person name="Fidler A.E."/>
            <person name="Prosdocimi F."/>
        </authorList>
    </citation>
    <scope>NUCLEOTIDE SEQUENCE [LARGE SCALE GENOMIC DNA]</scope>
</reference>
<dbReference type="GO" id="GO:0031012">
    <property type="term" value="C:extracellular matrix"/>
    <property type="evidence" value="ECO:0007669"/>
    <property type="project" value="TreeGrafter"/>
</dbReference>
<accession>A0A2I0U704</accession>
<evidence type="ECO:0008006" key="3">
    <source>
        <dbReference type="Google" id="ProtNLM"/>
    </source>
</evidence>
<organism evidence="1 2">
    <name type="scientific">Limosa lapponica baueri</name>
    <dbReference type="NCBI Taxonomy" id="1758121"/>
    <lineage>
        <taxon>Eukaryota</taxon>
        <taxon>Metazoa</taxon>
        <taxon>Chordata</taxon>
        <taxon>Craniata</taxon>
        <taxon>Vertebrata</taxon>
        <taxon>Euteleostomi</taxon>
        <taxon>Archelosauria</taxon>
        <taxon>Archosauria</taxon>
        <taxon>Dinosauria</taxon>
        <taxon>Saurischia</taxon>
        <taxon>Theropoda</taxon>
        <taxon>Coelurosauria</taxon>
        <taxon>Aves</taxon>
        <taxon>Neognathae</taxon>
        <taxon>Neoaves</taxon>
        <taxon>Charadriiformes</taxon>
        <taxon>Scolopacidae</taxon>
        <taxon>Limosa</taxon>
    </lineage>
</organism>
<gene>
    <name evidence="1" type="ORF">llap_7822</name>
</gene>
<protein>
    <recommendedName>
        <fullName evidence="3">Rna-directed dna polymerase from mobile element jockey-like</fullName>
    </recommendedName>
</protein>
<dbReference type="Proteomes" id="UP000233556">
    <property type="component" value="Unassembled WGS sequence"/>
</dbReference>
<evidence type="ECO:0000313" key="1">
    <source>
        <dbReference type="EMBL" id="PKU41874.1"/>
    </source>
</evidence>
<sequence>MGPDNIHRRVLRELADIVARPFSIIFEKSWTLEDVPEDWKKANVTLTYKKDLKEDPENDKHISLPSVPGDLYGGIKCTLMKFADNTKLRGEVGISEGRATLQEDLDSLEE</sequence>
<dbReference type="AlphaFoldDB" id="A0A2I0U704"/>
<dbReference type="EMBL" id="KZ506063">
    <property type="protein sequence ID" value="PKU41874.1"/>
    <property type="molecule type" value="Genomic_DNA"/>
</dbReference>
<evidence type="ECO:0000313" key="2">
    <source>
        <dbReference type="Proteomes" id="UP000233556"/>
    </source>
</evidence>
<reference evidence="2" key="2">
    <citation type="submission" date="2017-12" db="EMBL/GenBank/DDBJ databases">
        <title>Genome sequence of the Bar-tailed Godwit (Limosa lapponica baueri).</title>
        <authorList>
            <person name="Lima N.C.B."/>
            <person name="Parody-Merino A.M."/>
            <person name="Battley P.F."/>
            <person name="Fidler A.E."/>
            <person name="Prosdocimi F."/>
        </authorList>
    </citation>
    <scope>NUCLEOTIDE SEQUENCE [LARGE SCALE GENOMIC DNA]</scope>
</reference>
<dbReference type="GO" id="GO:0007508">
    <property type="term" value="P:larval heart development"/>
    <property type="evidence" value="ECO:0007669"/>
    <property type="project" value="TreeGrafter"/>
</dbReference>
<dbReference type="PANTHER" id="PTHR33395">
    <property type="entry name" value="TRANSCRIPTASE, PUTATIVE-RELATED-RELATED"/>
    <property type="match status" value="1"/>
</dbReference>
<keyword evidence="2" id="KW-1185">Reference proteome</keyword>
<dbReference type="PANTHER" id="PTHR33395:SF22">
    <property type="entry name" value="REVERSE TRANSCRIPTASE DOMAIN-CONTAINING PROTEIN"/>
    <property type="match status" value="1"/>
</dbReference>
<proteinExistence type="predicted"/>